<reference evidence="3 4" key="1">
    <citation type="journal article" date="2018" name="Mol. Plant">
        <title>The genome of Artemisia annua provides insight into the evolution of Asteraceae family and artemisinin biosynthesis.</title>
        <authorList>
            <person name="Shen Q."/>
            <person name="Zhang L."/>
            <person name="Liao Z."/>
            <person name="Wang S."/>
            <person name="Yan T."/>
            <person name="Shi P."/>
            <person name="Liu M."/>
            <person name="Fu X."/>
            <person name="Pan Q."/>
            <person name="Wang Y."/>
            <person name="Lv Z."/>
            <person name="Lu X."/>
            <person name="Zhang F."/>
            <person name="Jiang W."/>
            <person name="Ma Y."/>
            <person name="Chen M."/>
            <person name="Hao X."/>
            <person name="Li L."/>
            <person name="Tang Y."/>
            <person name="Lv G."/>
            <person name="Zhou Y."/>
            <person name="Sun X."/>
            <person name="Brodelius P.E."/>
            <person name="Rose J.K.C."/>
            <person name="Tang K."/>
        </authorList>
    </citation>
    <scope>NUCLEOTIDE SEQUENCE [LARGE SCALE GENOMIC DNA]</scope>
    <source>
        <strain evidence="4">cv. Huhao1</strain>
        <tissue evidence="3">Leaf</tissue>
    </source>
</reference>
<evidence type="ECO:0000259" key="2">
    <source>
        <dbReference type="PROSITE" id="PS50800"/>
    </source>
</evidence>
<dbReference type="InterPro" id="IPR056116">
    <property type="entry name" value="DUF7699"/>
</dbReference>
<organism evidence="3 4">
    <name type="scientific">Artemisia annua</name>
    <name type="common">Sweet wormwood</name>
    <dbReference type="NCBI Taxonomy" id="35608"/>
    <lineage>
        <taxon>Eukaryota</taxon>
        <taxon>Viridiplantae</taxon>
        <taxon>Streptophyta</taxon>
        <taxon>Embryophyta</taxon>
        <taxon>Tracheophyta</taxon>
        <taxon>Spermatophyta</taxon>
        <taxon>Magnoliopsida</taxon>
        <taxon>eudicotyledons</taxon>
        <taxon>Gunneridae</taxon>
        <taxon>Pentapetalae</taxon>
        <taxon>asterids</taxon>
        <taxon>campanulids</taxon>
        <taxon>Asterales</taxon>
        <taxon>Asteraceae</taxon>
        <taxon>Asteroideae</taxon>
        <taxon>Anthemideae</taxon>
        <taxon>Artemisiinae</taxon>
        <taxon>Artemisia</taxon>
    </lineage>
</organism>
<keyword evidence="4" id="KW-1185">Reference proteome</keyword>
<proteinExistence type="predicted"/>
<gene>
    <name evidence="3" type="ORF">CTI12_AA191650</name>
</gene>
<feature type="region of interest" description="Disordered" evidence="1">
    <location>
        <begin position="340"/>
        <end position="388"/>
    </location>
</feature>
<feature type="compositionally biased region" description="Low complexity" evidence="1">
    <location>
        <begin position="299"/>
        <end position="310"/>
    </location>
</feature>
<name>A0A2U1P5A8_ARTAN</name>
<dbReference type="OrthoDB" id="690722at2759"/>
<feature type="domain" description="SAP" evidence="2">
    <location>
        <begin position="92"/>
        <end position="126"/>
    </location>
</feature>
<evidence type="ECO:0000313" key="3">
    <source>
        <dbReference type="EMBL" id="PWA80953.1"/>
    </source>
</evidence>
<evidence type="ECO:0000256" key="1">
    <source>
        <dbReference type="SAM" id="MobiDB-lite"/>
    </source>
</evidence>
<dbReference type="Pfam" id="PF24766">
    <property type="entry name" value="DUF7699"/>
    <property type="match status" value="1"/>
</dbReference>
<dbReference type="PROSITE" id="PS50800">
    <property type="entry name" value="SAP"/>
    <property type="match status" value="1"/>
</dbReference>
<feature type="compositionally biased region" description="Basic and acidic residues" evidence="1">
    <location>
        <begin position="238"/>
        <end position="279"/>
    </location>
</feature>
<feature type="region of interest" description="Disordered" evidence="1">
    <location>
        <begin position="12"/>
        <end position="31"/>
    </location>
</feature>
<dbReference type="InterPro" id="IPR036361">
    <property type="entry name" value="SAP_dom_sf"/>
</dbReference>
<dbReference type="AlphaFoldDB" id="A0A2U1P5A8"/>
<comment type="caution">
    <text evidence="3">The sequence shown here is derived from an EMBL/GenBank/DDBJ whole genome shotgun (WGS) entry which is preliminary data.</text>
</comment>
<feature type="compositionally biased region" description="Polar residues" evidence="1">
    <location>
        <begin position="280"/>
        <end position="298"/>
    </location>
</feature>
<dbReference type="PANTHER" id="PTHR35323">
    <property type="entry name" value="SAP DOMAIN-CONTAINING PROTEIN"/>
    <property type="match status" value="1"/>
</dbReference>
<sequence>MDPENFYELIDSEADSFDSSSSDDSENDPSFDLLEETRSKLSTLSIKKKPKSRVAVEVDEDTEVSEVAAPEFDANDQKSYEGVQKMIECGQVEKLKVEQCKLYLRKHGLRLTGKKDVLISRIKEHVSIVNGEGELKYPTSSFVMNCKGDACTGDVVMFEQNVYEMFSIASRSATGPPCGKRVIAGRIVKESYGAAKQQHTFTIEVLWSKGVKPLPPLHPLLIKGRNLYRLKTMRQRWEDESERQRILSEKHDRGNAARTKRDTRLQEKGKRKALRESRASKGNIQNAAKENKTKTSLARPTTDSRTPSTSIQHEVAPSNPHVGASTLTSKIHNHHGHSYKENIAPKTTSQKGSDGPKYIKDSPLFTGPPTEDKSVTTSKSILGPAPNI</sequence>
<protein>
    <submittedName>
        <fullName evidence="3">SAP domain-containing protein</fullName>
    </submittedName>
</protein>
<dbReference type="EMBL" id="PKPP01001650">
    <property type="protein sequence ID" value="PWA80953.1"/>
    <property type="molecule type" value="Genomic_DNA"/>
</dbReference>
<evidence type="ECO:0000313" key="4">
    <source>
        <dbReference type="Proteomes" id="UP000245207"/>
    </source>
</evidence>
<accession>A0A2U1P5A8</accession>
<dbReference type="Pfam" id="PF02037">
    <property type="entry name" value="SAP"/>
    <property type="match status" value="1"/>
</dbReference>
<dbReference type="InterPro" id="IPR003034">
    <property type="entry name" value="SAP_dom"/>
</dbReference>
<dbReference type="STRING" id="35608.A0A2U1P5A8"/>
<dbReference type="PANTHER" id="PTHR35323:SF5">
    <property type="entry name" value="ZINC FINGER CCCH DOMAIN-CONTAINING PROTEIN 62"/>
    <property type="match status" value="1"/>
</dbReference>
<feature type="compositionally biased region" description="Acidic residues" evidence="1">
    <location>
        <begin position="12"/>
        <end position="29"/>
    </location>
</feature>
<feature type="region of interest" description="Disordered" evidence="1">
    <location>
        <begin position="238"/>
        <end position="320"/>
    </location>
</feature>
<dbReference type="Proteomes" id="UP000245207">
    <property type="component" value="Unassembled WGS sequence"/>
</dbReference>
<dbReference type="SUPFAM" id="SSF68906">
    <property type="entry name" value="SAP domain"/>
    <property type="match status" value="1"/>
</dbReference>
<dbReference type="Gene3D" id="1.10.720.30">
    <property type="entry name" value="SAP domain"/>
    <property type="match status" value="1"/>
</dbReference>
<dbReference type="SMART" id="SM00513">
    <property type="entry name" value="SAP"/>
    <property type="match status" value="1"/>
</dbReference>